<organism evidence="2">
    <name type="scientific">marine metagenome</name>
    <dbReference type="NCBI Taxonomy" id="408172"/>
    <lineage>
        <taxon>unclassified sequences</taxon>
        <taxon>metagenomes</taxon>
        <taxon>ecological metagenomes</taxon>
    </lineage>
</organism>
<sequence>MAIYTKISKDDVVVLEKKFNLGKIVSFKGIKKGIENTNYLLKIKNKKFILTIFEKRVQKKDLPFFMGLMDKLKNQNINCPKPQKNKKGNFLINVKNKPASIVSFLEGKDKIKLKSKDCYEIGKSIA</sequence>
<evidence type="ECO:0000259" key="1">
    <source>
        <dbReference type="Pfam" id="PF01636"/>
    </source>
</evidence>
<feature type="domain" description="Aminoglycoside phosphotransferase" evidence="1">
    <location>
        <begin position="27"/>
        <end position="122"/>
    </location>
</feature>
<dbReference type="Pfam" id="PF01636">
    <property type="entry name" value="APH"/>
    <property type="match status" value="1"/>
</dbReference>
<dbReference type="InterPro" id="IPR011009">
    <property type="entry name" value="Kinase-like_dom_sf"/>
</dbReference>
<name>A0A383D9M2_9ZZZZ</name>
<gene>
    <name evidence="2" type="ORF">METZ01_LOCUS493829</name>
</gene>
<dbReference type="AlphaFoldDB" id="A0A383D9M2"/>
<reference evidence="2" key="1">
    <citation type="submission" date="2018-05" db="EMBL/GenBank/DDBJ databases">
        <authorList>
            <person name="Lanie J.A."/>
            <person name="Ng W.-L."/>
            <person name="Kazmierczak K.M."/>
            <person name="Andrzejewski T.M."/>
            <person name="Davidsen T.M."/>
            <person name="Wayne K.J."/>
            <person name="Tettelin H."/>
            <person name="Glass J.I."/>
            <person name="Rusch D."/>
            <person name="Podicherti R."/>
            <person name="Tsui H.-C.T."/>
            <person name="Winkler M.E."/>
        </authorList>
    </citation>
    <scope>NUCLEOTIDE SEQUENCE</scope>
</reference>
<dbReference type="EMBL" id="UINC01215339">
    <property type="protein sequence ID" value="SVE40975.1"/>
    <property type="molecule type" value="Genomic_DNA"/>
</dbReference>
<protein>
    <recommendedName>
        <fullName evidence="1">Aminoglycoside phosphotransferase domain-containing protein</fullName>
    </recommendedName>
</protein>
<dbReference type="InterPro" id="IPR002575">
    <property type="entry name" value="Aminoglycoside_PTrfase"/>
</dbReference>
<accession>A0A383D9M2</accession>
<evidence type="ECO:0000313" key="2">
    <source>
        <dbReference type="EMBL" id="SVE40975.1"/>
    </source>
</evidence>
<dbReference type="SUPFAM" id="SSF56112">
    <property type="entry name" value="Protein kinase-like (PK-like)"/>
    <property type="match status" value="1"/>
</dbReference>
<dbReference type="Gene3D" id="3.30.200.20">
    <property type="entry name" value="Phosphorylase Kinase, domain 1"/>
    <property type="match status" value="1"/>
</dbReference>
<feature type="non-terminal residue" evidence="2">
    <location>
        <position position="126"/>
    </location>
</feature>
<proteinExistence type="predicted"/>